<protein>
    <submittedName>
        <fullName evidence="1">Uncharacterized protein</fullName>
    </submittedName>
</protein>
<reference evidence="1" key="1">
    <citation type="journal article" date="2015" name="Nature">
        <title>Complex archaea that bridge the gap between prokaryotes and eukaryotes.</title>
        <authorList>
            <person name="Spang A."/>
            <person name="Saw J.H."/>
            <person name="Jorgensen S.L."/>
            <person name="Zaremba-Niedzwiedzka K."/>
            <person name="Martijn J."/>
            <person name="Lind A.E."/>
            <person name="van Eijk R."/>
            <person name="Schleper C."/>
            <person name="Guy L."/>
            <person name="Ettema T.J."/>
        </authorList>
    </citation>
    <scope>NUCLEOTIDE SEQUENCE</scope>
</reference>
<sequence length="73" mass="8245">MKLIIRPYGQGGNKDMVVIESSNDVWGMVHVDCFWGKEGTINRDIYNALYANGSTVELDVSLSRIIKKEPVSW</sequence>
<comment type="caution">
    <text evidence="1">The sequence shown here is derived from an EMBL/GenBank/DDBJ whole genome shotgun (WGS) entry which is preliminary data.</text>
</comment>
<proteinExistence type="predicted"/>
<evidence type="ECO:0000313" key="1">
    <source>
        <dbReference type="EMBL" id="KKM05694.1"/>
    </source>
</evidence>
<organism evidence="1">
    <name type="scientific">marine sediment metagenome</name>
    <dbReference type="NCBI Taxonomy" id="412755"/>
    <lineage>
        <taxon>unclassified sequences</taxon>
        <taxon>metagenomes</taxon>
        <taxon>ecological metagenomes</taxon>
    </lineage>
</organism>
<gene>
    <name evidence="1" type="ORF">LCGC14_1751520</name>
</gene>
<dbReference type="EMBL" id="LAZR01016161">
    <property type="protein sequence ID" value="KKM05694.1"/>
    <property type="molecule type" value="Genomic_DNA"/>
</dbReference>
<accession>A0A0F9H3N2</accession>
<name>A0A0F9H3N2_9ZZZZ</name>
<dbReference type="AlphaFoldDB" id="A0A0F9H3N2"/>